<dbReference type="AlphaFoldDB" id="A0AAW0MM63"/>
<protein>
    <recommendedName>
        <fullName evidence="3">Secreted protein</fullName>
    </recommendedName>
</protein>
<dbReference type="Proteomes" id="UP001460270">
    <property type="component" value="Unassembled WGS sequence"/>
</dbReference>
<evidence type="ECO:0008006" key="3">
    <source>
        <dbReference type="Google" id="ProtNLM"/>
    </source>
</evidence>
<organism evidence="1 2">
    <name type="scientific">Mugilogobius chulae</name>
    <name type="common">yellowstripe goby</name>
    <dbReference type="NCBI Taxonomy" id="88201"/>
    <lineage>
        <taxon>Eukaryota</taxon>
        <taxon>Metazoa</taxon>
        <taxon>Chordata</taxon>
        <taxon>Craniata</taxon>
        <taxon>Vertebrata</taxon>
        <taxon>Euteleostomi</taxon>
        <taxon>Actinopterygii</taxon>
        <taxon>Neopterygii</taxon>
        <taxon>Teleostei</taxon>
        <taxon>Neoteleostei</taxon>
        <taxon>Acanthomorphata</taxon>
        <taxon>Gobiaria</taxon>
        <taxon>Gobiiformes</taxon>
        <taxon>Gobioidei</taxon>
        <taxon>Gobiidae</taxon>
        <taxon>Gobionellinae</taxon>
        <taxon>Mugilogobius</taxon>
    </lineage>
</organism>
<keyword evidence="2" id="KW-1185">Reference proteome</keyword>
<comment type="caution">
    <text evidence="1">The sequence shown here is derived from an EMBL/GenBank/DDBJ whole genome shotgun (WGS) entry which is preliminary data.</text>
</comment>
<name>A0AAW0MM63_9GOBI</name>
<dbReference type="EMBL" id="JBBPFD010000682">
    <property type="protein sequence ID" value="KAK7877593.1"/>
    <property type="molecule type" value="Genomic_DNA"/>
</dbReference>
<accession>A0AAW0MM63</accession>
<gene>
    <name evidence="1" type="ORF">WMY93_031696</name>
</gene>
<sequence>MRCSGLVFLTAYAPRANPITTSTNTAHTDHMTPPSCPFDDTHWLIRAPSVQEVWASALLLRCAEDTEVHYYIQLFPRLRVLVRLPEKSNTVSCVGERRISVLLNKVVVSWSRDASQRNPYIGRTARAIDHAQKDQINEKHWCRV</sequence>
<evidence type="ECO:0000313" key="1">
    <source>
        <dbReference type="EMBL" id="KAK7877593.1"/>
    </source>
</evidence>
<proteinExistence type="predicted"/>
<reference evidence="2" key="1">
    <citation type="submission" date="2024-04" db="EMBL/GenBank/DDBJ databases">
        <title>Salinicola lusitanus LLJ914,a marine bacterium isolated from the Okinawa Trough.</title>
        <authorList>
            <person name="Li J."/>
        </authorList>
    </citation>
    <scope>NUCLEOTIDE SEQUENCE [LARGE SCALE GENOMIC DNA]</scope>
</reference>
<evidence type="ECO:0000313" key="2">
    <source>
        <dbReference type="Proteomes" id="UP001460270"/>
    </source>
</evidence>